<reference evidence="1 2" key="1">
    <citation type="submission" date="2023-03" db="EMBL/GenBank/DDBJ databases">
        <title>High-quality genome of Scylla paramamosain provides insights in environmental adaptation.</title>
        <authorList>
            <person name="Zhang L."/>
        </authorList>
    </citation>
    <scope>NUCLEOTIDE SEQUENCE [LARGE SCALE GENOMIC DNA]</scope>
    <source>
        <strain evidence="1">LZ_2023a</strain>
        <tissue evidence="1">Muscle</tissue>
    </source>
</reference>
<evidence type="ECO:0000313" key="2">
    <source>
        <dbReference type="Proteomes" id="UP001487740"/>
    </source>
</evidence>
<dbReference type="AlphaFoldDB" id="A0AAW0TZG2"/>
<accession>A0AAW0TZG2</accession>
<comment type="caution">
    <text evidence="1">The sequence shown here is derived from an EMBL/GenBank/DDBJ whole genome shotgun (WGS) entry which is preliminary data.</text>
</comment>
<proteinExistence type="predicted"/>
<organism evidence="1 2">
    <name type="scientific">Scylla paramamosain</name>
    <name type="common">Mud crab</name>
    <dbReference type="NCBI Taxonomy" id="85552"/>
    <lineage>
        <taxon>Eukaryota</taxon>
        <taxon>Metazoa</taxon>
        <taxon>Ecdysozoa</taxon>
        <taxon>Arthropoda</taxon>
        <taxon>Crustacea</taxon>
        <taxon>Multicrustacea</taxon>
        <taxon>Malacostraca</taxon>
        <taxon>Eumalacostraca</taxon>
        <taxon>Eucarida</taxon>
        <taxon>Decapoda</taxon>
        <taxon>Pleocyemata</taxon>
        <taxon>Brachyura</taxon>
        <taxon>Eubrachyura</taxon>
        <taxon>Portunoidea</taxon>
        <taxon>Portunidae</taxon>
        <taxon>Portuninae</taxon>
        <taxon>Scylla</taxon>
    </lineage>
</organism>
<gene>
    <name evidence="1" type="ORF">O3P69_014846</name>
</gene>
<dbReference type="EMBL" id="JARAKH010000022">
    <property type="protein sequence ID" value="KAK8392694.1"/>
    <property type="molecule type" value="Genomic_DNA"/>
</dbReference>
<protein>
    <submittedName>
        <fullName evidence="1">Uncharacterized protein</fullName>
    </submittedName>
</protein>
<sequence length="66" mass="7040">MNTDQCCLTRGMKASVFYEANSVLTKGHSTHIPYPPAVLLVIPPACASEQLSGSAGRVTWGHTIQP</sequence>
<name>A0AAW0TZG2_SCYPA</name>
<evidence type="ECO:0000313" key="1">
    <source>
        <dbReference type="EMBL" id="KAK8392694.1"/>
    </source>
</evidence>
<keyword evidence="2" id="KW-1185">Reference proteome</keyword>
<dbReference type="Proteomes" id="UP001487740">
    <property type="component" value="Unassembled WGS sequence"/>
</dbReference>